<proteinExistence type="predicted"/>
<dbReference type="RefSeq" id="WP_311373369.1">
    <property type="nucleotide sequence ID" value="NZ_JAMZMH010000020.1"/>
</dbReference>
<feature type="transmembrane region" description="Helical" evidence="1">
    <location>
        <begin position="246"/>
        <end position="264"/>
    </location>
</feature>
<keyword evidence="1" id="KW-0472">Membrane</keyword>
<feature type="transmembrane region" description="Helical" evidence="1">
    <location>
        <begin position="348"/>
        <end position="373"/>
    </location>
</feature>
<feature type="transmembrane region" description="Helical" evidence="1">
    <location>
        <begin position="210"/>
        <end position="234"/>
    </location>
</feature>
<dbReference type="EMBL" id="JAMZMH010000020">
    <property type="protein sequence ID" value="MDT0249873.1"/>
    <property type="molecule type" value="Genomic_DNA"/>
</dbReference>
<dbReference type="AlphaFoldDB" id="A0AAE4G5L8"/>
<dbReference type="Proteomes" id="UP001180729">
    <property type="component" value="Unassembled WGS sequence"/>
</dbReference>
<evidence type="ECO:0000313" key="3">
    <source>
        <dbReference type="Proteomes" id="UP001180729"/>
    </source>
</evidence>
<feature type="transmembrane region" description="Helical" evidence="1">
    <location>
        <begin position="169"/>
        <end position="190"/>
    </location>
</feature>
<protein>
    <submittedName>
        <fullName evidence="2">Uncharacterized protein</fullName>
    </submittedName>
</protein>
<feature type="transmembrane region" description="Helical" evidence="1">
    <location>
        <begin position="436"/>
        <end position="459"/>
    </location>
</feature>
<organism evidence="2 3">
    <name type="scientific">Actinomyces oris</name>
    <dbReference type="NCBI Taxonomy" id="544580"/>
    <lineage>
        <taxon>Bacteria</taxon>
        <taxon>Bacillati</taxon>
        <taxon>Actinomycetota</taxon>
        <taxon>Actinomycetes</taxon>
        <taxon>Actinomycetales</taxon>
        <taxon>Actinomycetaceae</taxon>
        <taxon>Actinomyces</taxon>
    </lineage>
</organism>
<feature type="transmembrane region" description="Helical" evidence="1">
    <location>
        <begin position="9"/>
        <end position="31"/>
    </location>
</feature>
<accession>A0AAE4G5L8</accession>
<comment type="caution">
    <text evidence="2">The sequence shown here is derived from an EMBL/GenBank/DDBJ whole genome shotgun (WGS) entry which is preliminary data.</text>
</comment>
<feature type="transmembrane region" description="Helical" evidence="1">
    <location>
        <begin position="394"/>
        <end position="416"/>
    </location>
</feature>
<evidence type="ECO:0000256" key="1">
    <source>
        <dbReference type="SAM" id="Phobius"/>
    </source>
</evidence>
<evidence type="ECO:0000313" key="2">
    <source>
        <dbReference type="EMBL" id="MDT0249873.1"/>
    </source>
</evidence>
<feature type="transmembrane region" description="Helical" evidence="1">
    <location>
        <begin position="322"/>
        <end position="342"/>
    </location>
</feature>
<reference evidence="2" key="1">
    <citation type="submission" date="2022-06" db="EMBL/GenBank/DDBJ databases">
        <title>Draft Genome Sequences of Three Actinomyces oris Strains, Isolated from Healthy Human Feces.</title>
        <authorList>
            <person name="Ye Y."/>
            <person name="Liu C."/>
            <person name="Zhao J."/>
            <person name="Xu J."/>
            <person name="Huang H."/>
            <person name="Wang B."/>
            <person name="Wei J."/>
            <person name="Jing X."/>
        </authorList>
    </citation>
    <scope>NUCLEOTIDE SEQUENCE</scope>
    <source>
        <strain evidence="2">CNGBCC1803368</strain>
    </source>
</reference>
<gene>
    <name evidence="2" type="ORF">RMW62_12385</name>
</gene>
<sequence length="481" mass="54334">MKYLWQSQWIIYSITFSVLILIALVGASSMWPPTWQKSLNDAAASEVERRKRVRDTFSPSEEAALYEMTAGKSNDEPPFDEDDFPLSKIVATLLEKDDSITLISEITERRNALEAAALRRQVSLIENVADINRAVHLWKVCALINACIFVASGMKWFFPRSIGYLKTLYGKHITNISIIGAIVGIFMAYLKEKPFTTDASNLLSAVGDLLSVSFILALILSTVQLFHSVFVAAFELPPQRRAHNGLITGGLLLLIFTLMIFAISGKSSEWQANLELKVQDYLPHNFNTARIVAMIMAALLFTSMWKAWRIARTGRFKTSSRLYYASFIPFSLAMLATIASALMNVPPLASLILTKVSVFAFTLLFAAGSYFFLKEWITGYRYLRTQKLEVKYCGFRWWALIAWTSGSTISLTLEYIMRNWQPTSSNYVAYQHLSTAYTILTVPLIVSFIPGAIVTLLFFRRVHRRYSEALLSKAPRHPLST</sequence>
<keyword evidence="1" id="KW-0812">Transmembrane</keyword>
<feature type="transmembrane region" description="Helical" evidence="1">
    <location>
        <begin position="137"/>
        <end position="157"/>
    </location>
</feature>
<keyword evidence="1" id="KW-1133">Transmembrane helix</keyword>
<feature type="transmembrane region" description="Helical" evidence="1">
    <location>
        <begin position="284"/>
        <end position="301"/>
    </location>
</feature>
<name>A0AAE4G5L8_9ACTO</name>